<evidence type="ECO:0000256" key="1">
    <source>
        <dbReference type="ARBA" id="ARBA00004496"/>
    </source>
</evidence>
<dbReference type="CDD" id="cd04485">
    <property type="entry name" value="DnaE_OBF"/>
    <property type="match status" value="1"/>
</dbReference>
<comment type="catalytic activity">
    <reaction evidence="8">
        <text>DNA(n) + a 2'-deoxyribonucleoside 5'-triphosphate = DNA(n+1) + diphosphate</text>
        <dbReference type="Rhea" id="RHEA:22508"/>
        <dbReference type="Rhea" id="RHEA-COMP:17339"/>
        <dbReference type="Rhea" id="RHEA-COMP:17340"/>
        <dbReference type="ChEBI" id="CHEBI:33019"/>
        <dbReference type="ChEBI" id="CHEBI:61560"/>
        <dbReference type="ChEBI" id="CHEBI:173112"/>
        <dbReference type="EC" id="2.7.7.7"/>
    </reaction>
</comment>
<dbReference type="GO" id="GO:0005737">
    <property type="term" value="C:cytoplasm"/>
    <property type="evidence" value="ECO:0007669"/>
    <property type="project" value="UniProtKB-SubCell"/>
</dbReference>
<dbReference type="Pfam" id="PF01336">
    <property type="entry name" value="tRNA_anti-codon"/>
    <property type="match status" value="1"/>
</dbReference>
<evidence type="ECO:0000256" key="8">
    <source>
        <dbReference type="ARBA" id="ARBA00049244"/>
    </source>
</evidence>
<dbReference type="InterPro" id="IPR011708">
    <property type="entry name" value="DNA_pol3_alpha_NTPase_dom"/>
</dbReference>
<dbReference type="PANTHER" id="PTHR32294">
    <property type="entry name" value="DNA POLYMERASE III SUBUNIT ALPHA"/>
    <property type="match status" value="1"/>
</dbReference>
<evidence type="ECO:0000256" key="2">
    <source>
        <dbReference type="ARBA" id="ARBA00012417"/>
    </source>
</evidence>
<evidence type="ECO:0000256" key="6">
    <source>
        <dbReference type="ARBA" id="ARBA00022705"/>
    </source>
</evidence>
<feature type="domain" description="Polymerase/histidinol phosphatase N-terminal" evidence="9">
    <location>
        <begin position="6"/>
        <end position="73"/>
    </location>
</feature>
<dbReference type="Pfam" id="PF14579">
    <property type="entry name" value="HHH_6"/>
    <property type="match status" value="1"/>
</dbReference>
<gene>
    <name evidence="10" type="ORF">COB67_01335</name>
</gene>
<evidence type="ECO:0000256" key="3">
    <source>
        <dbReference type="ARBA" id="ARBA00019114"/>
    </source>
</evidence>
<dbReference type="NCBIfam" id="NF005298">
    <property type="entry name" value="PRK06826.1"/>
    <property type="match status" value="1"/>
</dbReference>
<dbReference type="InterPro" id="IPR004013">
    <property type="entry name" value="PHP_dom"/>
</dbReference>
<dbReference type="InterPro" id="IPR041931">
    <property type="entry name" value="DNA_pol3_alpha_thumb_dom"/>
</dbReference>
<evidence type="ECO:0000259" key="9">
    <source>
        <dbReference type="SMART" id="SM00481"/>
    </source>
</evidence>
<dbReference type="GO" id="GO:0003676">
    <property type="term" value="F:nucleic acid binding"/>
    <property type="evidence" value="ECO:0007669"/>
    <property type="project" value="InterPro"/>
</dbReference>
<keyword evidence="6" id="KW-0235">DNA replication</keyword>
<dbReference type="NCBIfam" id="NF004226">
    <property type="entry name" value="PRK05673.1"/>
    <property type="match status" value="1"/>
</dbReference>
<dbReference type="GO" id="GO:0008408">
    <property type="term" value="F:3'-5' exonuclease activity"/>
    <property type="evidence" value="ECO:0007669"/>
    <property type="project" value="InterPro"/>
</dbReference>
<dbReference type="NCBIfam" id="TIGR00594">
    <property type="entry name" value="polc"/>
    <property type="match status" value="1"/>
</dbReference>
<evidence type="ECO:0000313" key="10">
    <source>
        <dbReference type="EMBL" id="PCI30620.1"/>
    </source>
</evidence>
<name>A0A2A4TAH6_9DELT</name>
<dbReference type="Gene3D" id="3.20.20.140">
    <property type="entry name" value="Metal-dependent hydrolases"/>
    <property type="match status" value="1"/>
</dbReference>
<dbReference type="InterPro" id="IPR004805">
    <property type="entry name" value="DnaE2/DnaE/PolC"/>
</dbReference>
<organism evidence="10 11">
    <name type="scientific">SAR324 cluster bacterium</name>
    <dbReference type="NCBI Taxonomy" id="2024889"/>
    <lineage>
        <taxon>Bacteria</taxon>
        <taxon>Deltaproteobacteria</taxon>
        <taxon>SAR324 cluster</taxon>
    </lineage>
</organism>
<dbReference type="SUPFAM" id="SSF89550">
    <property type="entry name" value="PHP domain-like"/>
    <property type="match status" value="1"/>
</dbReference>
<dbReference type="EC" id="2.7.7.7" evidence="2"/>
<dbReference type="Pfam" id="PF07733">
    <property type="entry name" value="DNA_pol3_alpha"/>
    <property type="match status" value="1"/>
</dbReference>
<protein>
    <recommendedName>
        <fullName evidence="3">DNA polymerase III subunit alpha</fullName>
        <ecNumber evidence="2">2.7.7.7</ecNumber>
    </recommendedName>
</protein>
<proteinExistence type="predicted"/>
<reference evidence="11" key="1">
    <citation type="submission" date="2017-08" db="EMBL/GenBank/DDBJ databases">
        <title>A dynamic microbial community with high functional redundancy inhabits the cold, oxic subseafloor aquifer.</title>
        <authorList>
            <person name="Tully B.J."/>
            <person name="Wheat C.G."/>
            <person name="Glazer B.T."/>
            <person name="Huber J.A."/>
        </authorList>
    </citation>
    <scope>NUCLEOTIDE SEQUENCE [LARGE SCALE GENOMIC DNA]</scope>
</reference>
<evidence type="ECO:0000256" key="4">
    <source>
        <dbReference type="ARBA" id="ARBA00022679"/>
    </source>
</evidence>
<dbReference type="InterPro" id="IPR004365">
    <property type="entry name" value="NA-bd_OB_tRNA"/>
</dbReference>
<sequence length="1184" mass="133865">MSSQFTHLHFHTQYSLLDGANKIKGLGKILSAMDYDACAITDHGNMHGAIEFFQEMKKSSIKPIIGMEAYVALGHRTQRKYARSGPNAFHTVLLCENREGYQNLIKLASLGYTEGLFYGRPRLDHEILEKYNKGIIALSACLGGELAKRLRDGEEEEARRVAKWYSEVFEDRYYIELQANGLVEQDQINPRLIQVARDLDIPLIGTNDCHYPTRDYAEAHYLLQLMGWQKKVTDPGVRPLQTSEIYIKNEDEMKQAFKELPPECLTNTRIVTDRCELDLVNKKYFLPDYPVPKGMTLEDELVKDSEQGLEERLLKLNILYEWSEEEGKKKRTEYFERLEFELGIINQMGFPGYFLIVADFINWSKNNDIPVGPGRGSGAGSIVAYAMRITDIDPIQYDLLFERFLNPERVSMPDFDVDFEVEGRERVINYVKQKYGKERVCQISAIGSLKAKGAIKGVGRVLDFSYADADKIAKLIPDDLGITIAEAMEKQPLLKELAEHGTEQEQKLLRSALALEGLNSNLSTHAAGVIIMNSPITDVMPICTQTNGDGTQSMYTMKYAEDQGAVKFDFLGLRNLTVIDRAVKLINEHRAQDDQLDIALISMKNEETFQLFCRGDTTGVFQLESDGMKALIQKLRPDCFEDIIALVALYRPGPLGSGMVDDFVERKHGRQKIVYQHPMMEQVLEETYGVMVYQEQVMRTVQVLAGFSLGGADILRRAIGKKIPEILAEQRLKFVDGCAENDIGADLSNQIFDLIQKFAAYGFNKSHSAAYALISYQTAWLKANYPVEFMAALLTTDINRPESVVKLINECRNMGIPVLPPDINESDLIFTTHSGKIRFGLNAIKNVGITALNSIMEAKRSCTRFKGILDVFSNIDTSKVNSRVLESLTKSGVFDSLEGNRKRIMEGMDEVLALAAAEKSMVRENQVSFFDLLSEEEEEKSRTKLELPDISDWKQKTRLKYEKEALGFFISGHPLDPYVEEIKALGRIVTTQQLKTEEKSFNNREAVNLAGVIVNTVIRLTKTNKQMAVLTFEDQWGAIELVVFPKNFPAVESFLNTDDPILINGNINNFGDSLNVVVEKITPLPEIRQERAALIRIELPEELEQEAVQKIKKVFDQFPGGCSVSMSVLTEQKCRVNLKLQEKVLACEELVNELDEIIPLKNLSFRYAASKEKVANNFREMVNA</sequence>
<dbReference type="GO" id="GO:0003887">
    <property type="term" value="F:DNA-directed DNA polymerase activity"/>
    <property type="evidence" value="ECO:0007669"/>
    <property type="project" value="UniProtKB-KW"/>
</dbReference>
<comment type="subcellular location">
    <subcellularLocation>
        <location evidence="1">Cytoplasm</location>
    </subcellularLocation>
</comment>
<dbReference type="InterPro" id="IPR003141">
    <property type="entry name" value="Pol/His_phosphatase_N"/>
</dbReference>
<keyword evidence="5" id="KW-0548">Nucleotidyltransferase</keyword>
<dbReference type="SMART" id="SM00481">
    <property type="entry name" value="POLIIIAc"/>
    <property type="match status" value="1"/>
</dbReference>
<dbReference type="Pfam" id="PF17657">
    <property type="entry name" value="DNA_pol3_finger"/>
    <property type="match status" value="1"/>
</dbReference>
<dbReference type="InterPro" id="IPR040982">
    <property type="entry name" value="DNA_pol3_finger"/>
</dbReference>
<dbReference type="PANTHER" id="PTHR32294:SF0">
    <property type="entry name" value="DNA POLYMERASE III SUBUNIT ALPHA"/>
    <property type="match status" value="1"/>
</dbReference>
<accession>A0A2A4TAH6</accession>
<dbReference type="AlphaFoldDB" id="A0A2A4TAH6"/>
<dbReference type="CDD" id="cd12113">
    <property type="entry name" value="PHP_PolIIIA_DnaE3"/>
    <property type="match status" value="1"/>
</dbReference>
<evidence type="ECO:0000256" key="7">
    <source>
        <dbReference type="ARBA" id="ARBA00022932"/>
    </source>
</evidence>
<keyword evidence="7" id="KW-0239">DNA-directed DNA polymerase</keyword>
<evidence type="ECO:0000256" key="5">
    <source>
        <dbReference type="ARBA" id="ARBA00022695"/>
    </source>
</evidence>
<evidence type="ECO:0000313" key="11">
    <source>
        <dbReference type="Proteomes" id="UP000218113"/>
    </source>
</evidence>
<dbReference type="EMBL" id="NVSR01000003">
    <property type="protein sequence ID" value="PCI30620.1"/>
    <property type="molecule type" value="Genomic_DNA"/>
</dbReference>
<dbReference type="InterPro" id="IPR029460">
    <property type="entry name" value="DNAPol_HHH"/>
</dbReference>
<dbReference type="Pfam" id="PF02811">
    <property type="entry name" value="PHP"/>
    <property type="match status" value="1"/>
</dbReference>
<keyword evidence="4" id="KW-0808">Transferase</keyword>
<dbReference type="Proteomes" id="UP000218113">
    <property type="component" value="Unassembled WGS sequence"/>
</dbReference>
<dbReference type="Gene3D" id="1.10.150.870">
    <property type="match status" value="1"/>
</dbReference>
<dbReference type="Gene3D" id="1.10.10.1600">
    <property type="entry name" value="Bacterial DNA polymerase III alpha subunit, thumb domain"/>
    <property type="match status" value="1"/>
</dbReference>
<dbReference type="InterPro" id="IPR016195">
    <property type="entry name" value="Pol/histidinol_Pase-like"/>
</dbReference>
<comment type="caution">
    <text evidence="10">The sequence shown here is derived from an EMBL/GenBank/DDBJ whole genome shotgun (WGS) entry which is preliminary data.</text>
</comment>
<dbReference type="GO" id="GO:0006260">
    <property type="term" value="P:DNA replication"/>
    <property type="evidence" value="ECO:0007669"/>
    <property type="project" value="UniProtKB-KW"/>
</dbReference>